<dbReference type="NCBIfam" id="TIGR03086">
    <property type="entry name" value="TIGR03086 family metal-binding protein"/>
    <property type="match status" value="1"/>
</dbReference>
<reference evidence="2 3" key="1">
    <citation type="submission" date="2019-02" db="EMBL/GenBank/DDBJ databases">
        <title>Sequencing the genomes of 1000 actinobacteria strains.</title>
        <authorList>
            <person name="Klenk H.-P."/>
        </authorList>
    </citation>
    <scope>NUCLEOTIDE SEQUENCE [LARGE SCALE GENOMIC DNA]</scope>
    <source>
        <strain evidence="2 3">DSM 45779</strain>
    </source>
</reference>
<dbReference type="InterPro" id="IPR017520">
    <property type="entry name" value="CHP03086"/>
</dbReference>
<dbReference type="SUPFAM" id="SSF109854">
    <property type="entry name" value="DinB/YfiT-like putative metalloenzymes"/>
    <property type="match status" value="1"/>
</dbReference>
<evidence type="ECO:0000259" key="1">
    <source>
        <dbReference type="Pfam" id="PF11716"/>
    </source>
</evidence>
<evidence type="ECO:0000313" key="3">
    <source>
        <dbReference type="Proteomes" id="UP000291591"/>
    </source>
</evidence>
<name>A0A4Q7UUQ0_PSEST</name>
<dbReference type="InterPro" id="IPR024344">
    <property type="entry name" value="MDMPI_metal-binding"/>
</dbReference>
<accession>A0A4Q7UUQ0</accession>
<gene>
    <name evidence="2" type="ORF">EV383_2352</name>
</gene>
<dbReference type="InterPro" id="IPR034660">
    <property type="entry name" value="DinB/YfiT-like"/>
</dbReference>
<dbReference type="NCBIfam" id="TIGR03083">
    <property type="entry name" value="maleylpyruvate isomerase family mycothiol-dependent enzyme"/>
    <property type="match status" value="1"/>
</dbReference>
<comment type="caution">
    <text evidence="2">The sequence shown here is derived from an EMBL/GenBank/DDBJ whole genome shotgun (WGS) entry which is preliminary data.</text>
</comment>
<keyword evidence="3" id="KW-1185">Reference proteome</keyword>
<dbReference type="AlphaFoldDB" id="A0A4Q7UUQ0"/>
<evidence type="ECO:0000313" key="2">
    <source>
        <dbReference type="EMBL" id="RZT85486.1"/>
    </source>
</evidence>
<dbReference type="Pfam" id="PF11716">
    <property type="entry name" value="MDMPI_N"/>
    <property type="match status" value="1"/>
</dbReference>
<organism evidence="2 3">
    <name type="scientific">Pseudonocardia sediminis</name>
    <dbReference type="NCBI Taxonomy" id="1397368"/>
    <lineage>
        <taxon>Bacteria</taxon>
        <taxon>Bacillati</taxon>
        <taxon>Actinomycetota</taxon>
        <taxon>Actinomycetes</taxon>
        <taxon>Pseudonocardiales</taxon>
        <taxon>Pseudonocardiaceae</taxon>
        <taxon>Pseudonocardia</taxon>
    </lineage>
</organism>
<dbReference type="Gene3D" id="1.20.120.450">
    <property type="entry name" value="dinb family like domain"/>
    <property type="match status" value="1"/>
</dbReference>
<sequence length="197" mass="20244">MISAAPVTAHLISAAAAPHDAIADALADRPLDAPTPCAEWDVRALVRHLLYWTPVLAATGRRAVPAPPAPDESAVVVGDGWPAALAASRVDLVAAWGDPDAWTGTISMGGPEELPASMIGGMVLGELVLHGWDLARSAGVEISWPDEVLDGALTAVGAMAEQGRGMGVFADAVPVPDDAPTLDRVVALSGRDPRWTA</sequence>
<dbReference type="Proteomes" id="UP000291591">
    <property type="component" value="Unassembled WGS sequence"/>
</dbReference>
<dbReference type="InterPro" id="IPR017517">
    <property type="entry name" value="Maleyloyr_isom"/>
</dbReference>
<dbReference type="OrthoDB" id="5185819at2"/>
<dbReference type="EMBL" id="SHKL01000001">
    <property type="protein sequence ID" value="RZT85486.1"/>
    <property type="molecule type" value="Genomic_DNA"/>
</dbReference>
<dbReference type="RefSeq" id="WP_130289936.1">
    <property type="nucleotide sequence ID" value="NZ_SHKL01000001.1"/>
</dbReference>
<proteinExistence type="predicted"/>
<feature type="domain" description="Mycothiol-dependent maleylpyruvate isomerase metal-binding" evidence="1">
    <location>
        <begin position="14"/>
        <end position="135"/>
    </location>
</feature>
<dbReference type="GO" id="GO:0046872">
    <property type="term" value="F:metal ion binding"/>
    <property type="evidence" value="ECO:0007669"/>
    <property type="project" value="InterPro"/>
</dbReference>
<protein>
    <submittedName>
        <fullName evidence="2">Uncharacterized protein (TIGR03086 family)</fullName>
    </submittedName>
</protein>